<name>W5TBJ0_9NOCA</name>
<dbReference type="KEGG" id="nno:NONO_c15370"/>
<dbReference type="EMBL" id="CP006850">
    <property type="protein sequence ID" value="AHH16338.1"/>
    <property type="molecule type" value="Genomic_DNA"/>
</dbReference>
<gene>
    <name evidence="2" type="ORF">NONO_c15370</name>
</gene>
<reference evidence="2 3" key="1">
    <citation type="journal article" date="2014" name="Appl. Environ. Microbiol.">
        <title>Insights into the Microbial Degradation of Rubber and Gutta-Percha by Analysis of the Complete Genome of Nocardia nova SH22a.</title>
        <authorList>
            <person name="Luo Q."/>
            <person name="Hiessl S."/>
            <person name="Poehlein A."/>
            <person name="Daniel R."/>
            <person name="Steinbuchel A."/>
        </authorList>
    </citation>
    <scope>NUCLEOTIDE SEQUENCE [LARGE SCALE GENOMIC DNA]</scope>
    <source>
        <strain evidence="2">SH22a</strain>
    </source>
</reference>
<evidence type="ECO:0000313" key="2">
    <source>
        <dbReference type="EMBL" id="AHH16338.1"/>
    </source>
</evidence>
<dbReference type="InterPro" id="IPR038732">
    <property type="entry name" value="HpyO/CreE_NAD-binding"/>
</dbReference>
<organism evidence="2 3">
    <name type="scientific">Nocardia nova SH22a</name>
    <dbReference type="NCBI Taxonomy" id="1415166"/>
    <lineage>
        <taxon>Bacteria</taxon>
        <taxon>Bacillati</taxon>
        <taxon>Actinomycetota</taxon>
        <taxon>Actinomycetes</taxon>
        <taxon>Mycobacteriales</taxon>
        <taxon>Nocardiaceae</taxon>
        <taxon>Nocardia</taxon>
    </lineage>
</organism>
<dbReference type="eggNOG" id="COG4529">
    <property type="taxonomic scope" value="Bacteria"/>
</dbReference>
<dbReference type="SUPFAM" id="SSF51905">
    <property type="entry name" value="FAD/NAD(P)-binding domain"/>
    <property type="match status" value="1"/>
</dbReference>
<dbReference type="RefSeq" id="WP_025347851.1">
    <property type="nucleotide sequence ID" value="NZ_CP006850.1"/>
</dbReference>
<dbReference type="STRING" id="1415166.NONO_c15370"/>
<dbReference type="OrthoDB" id="3653265at2"/>
<dbReference type="PATRIC" id="fig|1415166.3.peg.1562"/>
<dbReference type="PANTHER" id="PTHR40254:SF1">
    <property type="entry name" value="BLR0577 PROTEIN"/>
    <property type="match status" value="1"/>
</dbReference>
<dbReference type="PANTHER" id="PTHR40254">
    <property type="entry name" value="BLR0577 PROTEIN"/>
    <property type="match status" value="1"/>
</dbReference>
<proteinExistence type="predicted"/>
<evidence type="ECO:0000259" key="1">
    <source>
        <dbReference type="Pfam" id="PF13454"/>
    </source>
</evidence>
<dbReference type="InterPro" id="IPR036188">
    <property type="entry name" value="FAD/NAD-bd_sf"/>
</dbReference>
<keyword evidence="3" id="KW-1185">Reference proteome</keyword>
<accession>W5TBJ0</accession>
<dbReference type="HOGENOM" id="CLU_016297_0_0_11"/>
<feature type="domain" description="FAD-dependent urate hydroxylase HpyO/Asp monooxygenase CreE-like FAD/NAD(P)-binding" evidence="1">
    <location>
        <begin position="10"/>
        <end position="189"/>
    </location>
</feature>
<dbReference type="AlphaFoldDB" id="W5TBJ0"/>
<dbReference type="Proteomes" id="UP000019150">
    <property type="component" value="Chromosome"/>
</dbReference>
<dbReference type="InterPro" id="IPR052189">
    <property type="entry name" value="L-asp_N-monooxygenase_NS-form"/>
</dbReference>
<protein>
    <recommendedName>
        <fullName evidence="1">FAD-dependent urate hydroxylase HpyO/Asp monooxygenase CreE-like FAD/NAD(P)-binding domain-containing protein</fullName>
    </recommendedName>
</protein>
<dbReference type="Pfam" id="PF13454">
    <property type="entry name" value="NAD_binding_9"/>
    <property type="match status" value="1"/>
</dbReference>
<evidence type="ECO:0000313" key="3">
    <source>
        <dbReference type="Proteomes" id="UP000019150"/>
    </source>
</evidence>
<sequence length="640" mass="69610">MSESASPVVAIVGAGPKGIGVLERICAGAPELLGDRNLVVHLIDPYPPGPGRVWRHDQSPLLLMNSKAADVTMFTDDSVRCEGPPRPGPTLAEWVEQVRDGALNADIDPGLRDELHRATPATFHTRRMQSAYLSWCYRRILDTRPDSVEVRVHGTEAIDLTESGDDQLVWLRGEPRPLRADVVVLTVGHLDGETDETGRALSDFAHRHGRAYFPPGYTADTDLSPIAPGESVLVRGFGLAFIDLLTLLTEGRGGSYETADDGALVYRPSGAEPVLHIGSRRGVPYRPKPGYGLRGAAAQLPCFFGPDEIAALAARPGPIRFRPDLWPLIAKELGWGYYTELFTAHPERVRMEFAEFAERYRELDWDSAELRTLVAKSVPAAEDRFDPDELDRPLTAATAADAPALAARVREHITRVLERGGDSAFSADLGAVTAMLSVFRQLPTAVATGKLDPASQLFDVDGWWFGFFSYIGSGPPRARLEELLALERAGIVSFVGPDMWVATDEERGLFLGGSRQAPGTVTATALVDARLPPPDVTRTTNPIVRALHERGRLGAERLVGESSAYSTGRIHTSGIDGQLFDAAGVVHPRRFALGPHTSLRIAGAFSRPHTNALGFRENDSVAQQVLRLVGADRPIRQPQR</sequence>